<accession>A0A1Y2MK69</accession>
<proteinExistence type="predicted"/>
<comment type="caution">
    <text evidence="2">The sequence shown here is derived from an EMBL/GenBank/DDBJ whole genome shotgun (WGS) entry which is preliminary data.</text>
</comment>
<protein>
    <submittedName>
        <fullName evidence="2">Uncharacterized protein</fullName>
    </submittedName>
</protein>
<organism evidence="2 3">
    <name type="scientific">Pseudonocardia autotrophica</name>
    <name type="common">Amycolata autotrophica</name>
    <name type="synonym">Nocardia autotrophica</name>
    <dbReference type="NCBI Taxonomy" id="2074"/>
    <lineage>
        <taxon>Bacteria</taxon>
        <taxon>Bacillati</taxon>
        <taxon>Actinomycetota</taxon>
        <taxon>Actinomycetes</taxon>
        <taxon>Pseudonocardiales</taxon>
        <taxon>Pseudonocardiaceae</taxon>
        <taxon>Pseudonocardia</taxon>
    </lineage>
</organism>
<gene>
    <name evidence="2" type="ORF">BG845_05965</name>
</gene>
<name>A0A1Y2MK69_PSEAH</name>
<sequence length="305" mass="34137">MVALTHRGCPEPVPLVVARLVAHVLDDAVHELLKFLGPERAQRTRSERKRSEPREQLPVPAHLYRHIARVEHVGARRTVDSVPVGVHLEQVLTLAPSDCLGPLLLGRGLRLHRLLGHRQLLHQAINAVLRIEMNPDIEFGVTGDRGQRTNPERAVRAHRTGPGAVRRVRTVHDREVAVEVQLDGEPAPAPIERPANRRGLSRAEGQRQAVTNRGERMRGLRGPADPPHRVGECEETPELVERRDVPLRGAEEIVEASVLKRQRDTGLHQRKRAEDVAVAVASQEYLVACRQCGERAHLAEDRVRE</sequence>
<evidence type="ECO:0000256" key="1">
    <source>
        <dbReference type="SAM" id="MobiDB-lite"/>
    </source>
</evidence>
<evidence type="ECO:0000313" key="3">
    <source>
        <dbReference type="Proteomes" id="UP000194360"/>
    </source>
</evidence>
<dbReference type="AlphaFoldDB" id="A0A1Y2MK69"/>
<dbReference type="Proteomes" id="UP000194360">
    <property type="component" value="Unassembled WGS sequence"/>
</dbReference>
<evidence type="ECO:0000313" key="2">
    <source>
        <dbReference type="EMBL" id="OSY35630.1"/>
    </source>
</evidence>
<keyword evidence="3" id="KW-1185">Reference proteome</keyword>
<reference evidence="2 3" key="1">
    <citation type="submission" date="2016-09" db="EMBL/GenBank/DDBJ databases">
        <title>Pseudonocardia autotrophica DSM535, a candidate organism with high potential of specific P450 cytochromes.</title>
        <authorList>
            <person name="Grumaz C."/>
            <person name="Vainshtein Y."/>
            <person name="Kirstahler P."/>
            <person name="Sohn K."/>
        </authorList>
    </citation>
    <scope>NUCLEOTIDE SEQUENCE [LARGE SCALE GENOMIC DNA]</scope>
    <source>
        <strain evidence="2 3">DSM 535</strain>
    </source>
</reference>
<dbReference type="EMBL" id="MIGB01000049">
    <property type="protein sequence ID" value="OSY35630.1"/>
    <property type="molecule type" value="Genomic_DNA"/>
</dbReference>
<feature type="region of interest" description="Disordered" evidence="1">
    <location>
        <begin position="186"/>
        <end position="237"/>
    </location>
</feature>